<dbReference type="Pfam" id="PF02732">
    <property type="entry name" value="ERCC4"/>
    <property type="match status" value="1"/>
</dbReference>
<gene>
    <name evidence="3" type="ordered locus">DEFDS_2119</name>
</gene>
<dbReference type="Gene3D" id="1.10.10.10">
    <property type="entry name" value="Winged helix-like DNA-binding domain superfamily/Winged helix DNA-binding domain"/>
    <property type="match status" value="1"/>
</dbReference>
<evidence type="ECO:0000313" key="3">
    <source>
        <dbReference type="EMBL" id="BAI81567.1"/>
    </source>
</evidence>
<feature type="domain" description="HTH arsR-type" evidence="1">
    <location>
        <begin position="302"/>
        <end position="343"/>
    </location>
</feature>
<dbReference type="Proteomes" id="UP000001520">
    <property type="component" value="Chromosome"/>
</dbReference>
<feature type="domain" description="ERCC4" evidence="2">
    <location>
        <begin position="156"/>
        <end position="267"/>
    </location>
</feature>
<dbReference type="AlphaFoldDB" id="D3PA27"/>
<dbReference type="InterPro" id="IPR011991">
    <property type="entry name" value="ArsR-like_HTH"/>
</dbReference>
<name>D3PA27_DEFDS</name>
<sequence length="356" mass="41313">MLHKSNNLKWVITKSKSKSFPYKLFITKGSDTILSLLLQDKWPGEKGHIFCLKNDEPFSVNDNEIIEEVEINNFKKFGSKISITLKRNTKKRCEFLFLEKKYKNKEGTYTQIFFRTQRGITERKLKNVYIPKVNKKDITITISSNEKYPYNFPSFSVKFGYLPLGDYALEDSLGNLVAIVERKTLNNFCKELSNFDLFIMKLLELQSLPHAALVVEANYSDFFNPKKVGNKVSISLIAKLIHQLFAKTNKLPIIFAGNRKMAEYWVTQYFIAIASLKNEVKHNIVQEIPIEYYTNNDDVIFQILNELKQSPQSVSDLSIKLDIDKEIIRKHLYSLSKRGLIQSTGRGKNAKWQIKI</sequence>
<accession>D3PA27</accession>
<dbReference type="InterPro" id="IPR036390">
    <property type="entry name" value="WH_DNA-bd_sf"/>
</dbReference>
<reference evidence="3 4" key="1">
    <citation type="journal article" date="2010" name="DNA Res.">
        <title>Bacterial lifestyle in a deep-sea hydrothermal vent chimney revealed by the genome sequence of the thermophilic bacterium Deferribacter desulfuricans SSM1.</title>
        <authorList>
            <person name="Takaki Y."/>
            <person name="Shimamura S."/>
            <person name="Nakagawa S."/>
            <person name="Fukuhara Y."/>
            <person name="Horikawa H."/>
            <person name="Ankai A."/>
            <person name="Harada T."/>
            <person name="Hosoyama A."/>
            <person name="Oguchi A."/>
            <person name="Fukui S."/>
            <person name="Fujita N."/>
            <person name="Takami H."/>
            <person name="Takai K."/>
        </authorList>
    </citation>
    <scope>NUCLEOTIDE SEQUENCE [LARGE SCALE GENOMIC DNA]</scope>
    <source>
        <strain evidence="4">DSM 14783 / JCM 11476 / NBRC 101012 / SSM1</strain>
    </source>
</reference>
<dbReference type="STRING" id="639282.DEFDS_2119"/>
<dbReference type="OrthoDB" id="9776021at2"/>
<dbReference type="GO" id="GO:0003700">
    <property type="term" value="F:DNA-binding transcription factor activity"/>
    <property type="evidence" value="ECO:0007669"/>
    <property type="project" value="InterPro"/>
</dbReference>
<evidence type="ECO:0000259" key="1">
    <source>
        <dbReference type="Pfam" id="PF01022"/>
    </source>
</evidence>
<dbReference type="InterPro" id="IPR006166">
    <property type="entry name" value="ERCC4_domain"/>
</dbReference>
<evidence type="ECO:0000313" key="4">
    <source>
        <dbReference type="Proteomes" id="UP000001520"/>
    </source>
</evidence>
<dbReference type="GO" id="GO:0004518">
    <property type="term" value="F:nuclease activity"/>
    <property type="evidence" value="ECO:0007669"/>
    <property type="project" value="InterPro"/>
</dbReference>
<dbReference type="InterPro" id="IPR011335">
    <property type="entry name" value="Restrct_endonuc-II-like"/>
</dbReference>
<dbReference type="RefSeq" id="WP_013008812.1">
    <property type="nucleotide sequence ID" value="NC_013939.1"/>
</dbReference>
<dbReference type="Pfam" id="PF01022">
    <property type="entry name" value="HTH_5"/>
    <property type="match status" value="1"/>
</dbReference>
<dbReference type="GO" id="GO:0006259">
    <property type="term" value="P:DNA metabolic process"/>
    <property type="evidence" value="ECO:0007669"/>
    <property type="project" value="UniProtKB-ARBA"/>
</dbReference>
<protein>
    <submittedName>
        <fullName evidence="3">Uncharacterized protein</fullName>
    </submittedName>
</protein>
<dbReference type="SUPFAM" id="SSF52980">
    <property type="entry name" value="Restriction endonuclease-like"/>
    <property type="match status" value="1"/>
</dbReference>
<dbReference type="InterPro" id="IPR001845">
    <property type="entry name" value="HTH_ArsR_DNA-bd_dom"/>
</dbReference>
<dbReference type="CDD" id="cd00090">
    <property type="entry name" value="HTH_ARSR"/>
    <property type="match status" value="1"/>
</dbReference>
<dbReference type="eggNOG" id="COG0640">
    <property type="taxonomic scope" value="Bacteria"/>
</dbReference>
<proteinExistence type="predicted"/>
<dbReference type="SUPFAM" id="SSF46785">
    <property type="entry name" value="Winged helix' DNA-binding domain"/>
    <property type="match status" value="1"/>
</dbReference>
<dbReference type="KEGG" id="ddf:DEFDS_2119"/>
<keyword evidence="4" id="KW-1185">Reference proteome</keyword>
<dbReference type="GO" id="GO:0003677">
    <property type="term" value="F:DNA binding"/>
    <property type="evidence" value="ECO:0007669"/>
    <property type="project" value="InterPro"/>
</dbReference>
<organism evidence="3 4">
    <name type="scientific">Deferribacter desulfuricans (strain DSM 14783 / JCM 11476 / NBRC 101012 / SSM1)</name>
    <dbReference type="NCBI Taxonomy" id="639282"/>
    <lineage>
        <taxon>Bacteria</taxon>
        <taxon>Pseudomonadati</taxon>
        <taxon>Deferribacterota</taxon>
        <taxon>Deferribacteres</taxon>
        <taxon>Deferribacterales</taxon>
        <taxon>Deferribacteraceae</taxon>
        <taxon>Deferribacter</taxon>
    </lineage>
</organism>
<dbReference type="EMBL" id="AP011529">
    <property type="protein sequence ID" value="BAI81567.1"/>
    <property type="molecule type" value="Genomic_DNA"/>
</dbReference>
<dbReference type="Gene3D" id="3.40.50.10130">
    <property type="match status" value="1"/>
</dbReference>
<dbReference type="HOGENOM" id="CLU_778286_0_0_0"/>
<dbReference type="InterPro" id="IPR036388">
    <property type="entry name" value="WH-like_DNA-bd_sf"/>
</dbReference>
<evidence type="ECO:0000259" key="2">
    <source>
        <dbReference type="Pfam" id="PF02732"/>
    </source>
</evidence>